<feature type="region of interest" description="Disordered" evidence="1">
    <location>
        <begin position="189"/>
        <end position="436"/>
    </location>
</feature>
<evidence type="ECO:0000313" key="2">
    <source>
        <dbReference type="EMBL" id="KAG5462307.1"/>
    </source>
</evidence>
<feature type="compositionally biased region" description="Polar residues" evidence="1">
    <location>
        <begin position="406"/>
        <end position="435"/>
    </location>
</feature>
<comment type="caution">
    <text evidence="2">The sequence shown here is derived from an EMBL/GenBank/DDBJ whole genome shotgun (WGS) entry which is preliminary data.</text>
</comment>
<feature type="region of interest" description="Disordered" evidence="1">
    <location>
        <begin position="155"/>
        <end position="175"/>
    </location>
</feature>
<feature type="compositionally biased region" description="Low complexity" evidence="1">
    <location>
        <begin position="204"/>
        <end position="213"/>
    </location>
</feature>
<protein>
    <submittedName>
        <fullName evidence="2">Uncharacterized protein</fullName>
    </submittedName>
</protein>
<feature type="compositionally biased region" description="Basic and acidic residues" evidence="1">
    <location>
        <begin position="250"/>
        <end position="291"/>
    </location>
</feature>
<organism evidence="2 3">
    <name type="scientific">Olpidium bornovanus</name>
    <dbReference type="NCBI Taxonomy" id="278681"/>
    <lineage>
        <taxon>Eukaryota</taxon>
        <taxon>Fungi</taxon>
        <taxon>Fungi incertae sedis</taxon>
        <taxon>Olpidiomycota</taxon>
        <taxon>Olpidiomycotina</taxon>
        <taxon>Olpidiomycetes</taxon>
        <taxon>Olpidiales</taxon>
        <taxon>Olpidiaceae</taxon>
        <taxon>Olpidium</taxon>
    </lineage>
</organism>
<feature type="compositionally biased region" description="Basic and acidic residues" evidence="1">
    <location>
        <begin position="319"/>
        <end position="344"/>
    </location>
</feature>
<proteinExistence type="predicted"/>
<evidence type="ECO:0000313" key="3">
    <source>
        <dbReference type="Proteomes" id="UP000673691"/>
    </source>
</evidence>
<feature type="region of interest" description="Disordered" evidence="1">
    <location>
        <begin position="448"/>
        <end position="519"/>
    </location>
</feature>
<accession>A0A8H8DLJ5</accession>
<sequence length="519" mass="58197">MKEEISWSFWGSLVASRLPTPLREAVKFDWRTGNVIQPWNWSRIKQSVGTRAHGWGGDLASLYLSKLENIEWDPSEGYLGFTQKALTYYIQWANAAGYPEKIRDGEQLQRNFLLRAVKNKLPELLAKDLPNPDKLTWREASTILDEAYKRHCEVGTPGIASPESAPGTRPPPLEGEEFRRFPEVFAKSDPRTRGVFADGDGDGDAFAASAAASERPRASHSSGRPEEEDEVPKQASGGPRKVGRVRRRLDRREEVAPWKAEREGERADEEVRKRGRDPDYYDNHYHRGGGDHRHHRVPRDLAAEVSPSRRARANGGRSVRLEKDGRGGVGRTDDGWWESRDEGRPRRRSAQNASSGLAEFARDDDGRGDVLEGRDGCGDDERRRSPYRQSFATGPKRQRRSDDEVGTSTVGTSRARTETASTVTARASGTLNGQTAVGFYDVDAAEKVGKRERRAARKNTSRHLFRGRGRKGGGTNRRYAYHGRTRYSPPPPSAPPGEQFPGKPLLYLDKSAKGRRWPC</sequence>
<gene>
    <name evidence="2" type="ORF">BJ554DRAFT_5385</name>
</gene>
<dbReference type="EMBL" id="JAEFCI010002324">
    <property type="protein sequence ID" value="KAG5462307.1"/>
    <property type="molecule type" value="Genomic_DNA"/>
</dbReference>
<dbReference type="AlphaFoldDB" id="A0A8H8DLJ5"/>
<evidence type="ECO:0000256" key="1">
    <source>
        <dbReference type="SAM" id="MobiDB-lite"/>
    </source>
</evidence>
<reference evidence="2 3" key="1">
    <citation type="journal article" name="Sci. Rep.">
        <title>Genome-scale phylogenetic analyses confirm Olpidium as the closest living zoosporic fungus to the non-flagellated, terrestrial fungi.</title>
        <authorList>
            <person name="Chang Y."/>
            <person name="Rochon D."/>
            <person name="Sekimoto S."/>
            <person name="Wang Y."/>
            <person name="Chovatia M."/>
            <person name="Sandor L."/>
            <person name="Salamov A."/>
            <person name="Grigoriev I.V."/>
            <person name="Stajich J.E."/>
            <person name="Spatafora J.W."/>
        </authorList>
    </citation>
    <scope>NUCLEOTIDE SEQUENCE [LARGE SCALE GENOMIC DNA]</scope>
    <source>
        <strain evidence="2">S191</strain>
    </source>
</reference>
<feature type="compositionally biased region" description="Basic and acidic residues" evidence="1">
    <location>
        <begin position="360"/>
        <end position="384"/>
    </location>
</feature>
<name>A0A8H8DLJ5_9FUNG</name>
<keyword evidence="3" id="KW-1185">Reference proteome</keyword>
<dbReference type="Proteomes" id="UP000673691">
    <property type="component" value="Unassembled WGS sequence"/>
</dbReference>
<feature type="compositionally biased region" description="Basic residues" evidence="1">
    <location>
        <begin position="450"/>
        <end position="471"/>
    </location>
</feature>